<protein>
    <recommendedName>
        <fullName evidence="9">Small nuclear ribonucleoprotein G</fullName>
        <shortName evidence="9">snRNP-G</shortName>
    </recommendedName>
</protein>
<evidence type="ECO:0000256" key="5">
    <source>
        <dbReference type="ARBA" id="ARBA00022884"/>
    </source>
</evidence>
<evidence type="ECO:0000256" key="6">
    <source>
        <dbReference type="ARBA" id="ARBA00023187"/>
    </source>
</evidence>
<comment type="function">
    <text evidence="9">Plays a role in pre-mRNA splicing.</text>
</comment>
<reference evidence="11" key="1">
    <citation type="journal article" date="2013" name="Nature">
        <title>The genomes of four tapeworm species reveal adaptations to parasitism.</title>
        <authorList>
            <person name="Tsai I.J."/>
            <person name="Zarowiecki M."/>
            <person name="Holroyd N."/>
            <person name="Garciarrubio A."/>
            <person name="Sanchez-Flores A."/>
            <person name="Brooks K.L."/>
            <person name="Tracey A."/>
            <person name="Bobes R.J."/>
            <person name="Fragoso G."/>
            <person name="Sciutto E."/>
            <person name="Aslett M."/>
            <person name="Beasley H."/>
            <person name="Bennett H.M."/>
            <person name="Cai J."/>
            <person name="Camicia F."/>
            <person name="Clark R."/>
            <person name="Cucher M."/>
            <person name="De Silva N."/>
            <person name="Day T.A."/>
            <person name="Deplazes P."/>
            <person name="Estrada K."/>
            <person name="Fernandez C."/>
            <person name="Holland P.W."/>
            <person name="Hou J."/>
            <person name="Hu S."/>
            <person name="Huckvale T."/>
            <person name="Hung S.S."/>
            <person name="Kamenetzky L."/>
            <person name="Keane J.A."/>
            <person name="Kiss F."/>
            <person name="Koziol U."/>
            <person name="Lambert O."/>
            <person name="Liu K."/>
            <person name="Luo X."/>
            <person name="Luo Y."/>
            <person name="Macchiaroli N."/>
            <person name="Nichol S."/>
            <person name="Paps J."/>
            <person name="Parkinson J."/>
            <person name="Pouchkina-Stantcheva N."/>
            <person name="Riddiford N."/>
            <person name="Rosenzvit M."/>
            <person name="Salinas G."/>
            <person name="Wasmuth J.D."/>
            <person name="Zamanian M."/>
            <person name="Zheng Y."/>
            <person name="Cai X."/>
            <person name="Soberon X."/>
            <person name="Olson P.D."/>
            <person name="Laclette J.P."/>
            <person name="Brehm K."/>
            <person name="Berriman M."/>
            <person name="Garciarrubio A."/>
            <person name="Bobes R.J."/>
            <person name="Fragoso G."/>
            <person name="Sanchez-Flores A."/>
            <person name="Estrada K."/>
            <person name="Cevallos M.A."/>
            <person name="Morett E."/>
            <person name="Gonzalez V."/>
            <person name="Portillo T."/>
            <person name="Ochoa-Leyva A."/>
            <person name="Jose M.V."/>
            <person name="Sciutto E."/>
            <person name="Landa A."/>
            <person name="Jimenez L."/>
            <person name="Valdes V."/>
            <person name="Carrero J.C."/>
            <person name="Larralde C."/>
            <person name="Morales-Montor J."/>
            <person name="Limon-Lason J."/>
            <person name="Soberon X."/>
            <person name="Laclette J.P."/>
        </authorList>
    </citation>
    <scope>NUCLEOTIDE SEQUENCE [LARGE SCALE GENOMIC DNA]</scope>
</reference>
<dbReference type="GO" id="GO:0071013">
    <property type="term" value="C:catalytic step 2 spliceosome"/>
    <property type="evidence" value="ECO:0007669"/>
    <property type="project" value="TreeGrafter"/>
</dbReference>
<dbReference type="SMART" id="SM00651">
    <property type="entry name" value="Sm"/>
    <property type="match status" value="1"/>
</dbReference>
<feature type="domain" description="Sm" evidence="10">
    <location>
        <begin position="4"/>
        <end position="76"/>
    </location>
</feature>
<evidence type="ECO:0000256" key="1">
    <source>
        <dbReference type="ARBA" id="ARBA00004123"/>
    </source>
</evidence>
<dbReference type="SUPFAM" id="SSF50182">
    <property type="entry name" value="Sm-like ribonucleoproteins"/>
    <property type="match status" value="1"/>
</dbReference>
<keyword evidence="8 9" id="KW-0687">Ribonucleoprotein</keyword>
<dbReference type="InterPro" id="IPR010920">
    <property type="entry name" value="LSM_dom_sf"/>
</dbReference>
<evidence type="ECO:0000256" key="8">
    <source>
        <dbReference type="ARBA" id="ARBA00023274"/>
    </source>
</evidence>
<evidence type="ECO:0000256" key="9">
    <source>
        <dbReference type="RuleBase" id="RU365052"/>
    </source>
</evidence>
<keyword evidence="4 9" id="KW-0747">Spliceosome</keyword>
<dbReference type="GO" id="GO:0003723">
    <property type="term" value="F:RNA binding"/>
    <property type="evidence" value="ECO:0007669"/>
    <property type="project" value="UniProtKB-UniRule"/>
</dbReference>
<dbReference type="GO" id="GO:0005686">
    <property type="term" value="C:U2 snRNP"/>
    <property type="evidence" value="ECO:0007669"/>
    <property type="project" value="TreeGrafter"/>
</dbReference>
<dbReference type="InterPro" id="IPR034098">
    <property type="entry name" value="Sm_G"/>
</dbReference>
<dbReference type="GO" id="GO:0005685">
    <property type="term" value="C:U1 snRNP"/>
    <property type="evidence" value="ECO:0007669"/>
    <property type="project" value="TreeGrafter"/>
</dbReference>
<dbReference type="FunFam" id="2.30.30.100:FF:000023">
    <property type="entry name" value="Small nuclear ribonucleoprotein G"/>
    <property type="match status" value="1"/>
</dbReference>
<accession>A0A068Y8E1</accession>
<dbReference type="GO" id="GO:0043186">
    <property type="term" value="C:P granule"/>
    <property type="evidence" value="ECO:0007669"/>
    <property type="project" value="TreeGrafter"/>
</dbReference>
<proteinExistence type="inferred from homology"/>
<dbReference type="CDD" id="cd01719">
    <property type="entry name" value="Sm_G"/>
    <property type="match status" value="1"/>
</dbReference>
<keyword evidence="12" id="KW-1185">Reference proteome</keyword>
<dbReference type="GO" id="GO:0071011">
    <property type="term" value="C:precatalytic spliceosome"/>
    <property type="evidence" value="ECO:0007669"/>
    <property type="project" value="TreeGrafter"/>
</dbReference>
<evidence type="ECO:0000313" key="11">
    <source>
        <dbReference type="EMBL" id="CDS41046.1"/>
    </source>
</evidence>
<evidence type="ECO:0000313" key="12">
    <source>
        <dbReference type="Proteomes" id="UP000017246"/>
    </source>
</evidence>
<gene>
    <name evidence="11" type="ORF">EmuJ_000866000</name>
</gene>
<keyword evidence="3 9" id="KW-0507">mRNA processing</keyword>
<dbReference type="GO" id="GO:0034719">
    <property type="term" value="C:SMN-Sm protein complex"/>
    <property type="evidence" value="ECO:0007669"/>
    <property type="project" value="TreeGrafter"/>
</dbReference>
<evidence type="ECO:0000259" key="10">
    <source>
        <dbReference type="PROSITE" id="PS52002"/>
    </source>
</evidence>
<evidence type="ECO:0000256" key="3">
    <source>
        <dbReference type="ARBA" id="ARBA00022664"/>
    </source>
</evidence>
<evidence type="ECO:0000256" key="7">
    <source>
        <dbReference type="ARBA" id="ARBA00023242"/>
    </source>
</evidence>
<dbReference type="EMBL" id="LN902841">
    <property type="protein sequence ID" value="CDS41046.1"/>
    <property type="molecule type" value="Genomic_DNA"/>
</dbReference>
<dbReference type="Proteomes" id="UP000017246">
    <property type="component" value="Unassembled WGS sequence"/>
</dbReference>
<dbReference type="STRING" id="6211.A0A068Y8E1"/>
<dbReference type="PROSITE" id="PS52002">
    <property type="entry name" value="SM"/>
    <property type="match status" value="1"/>
</dbReference>
<dbReference type="InterPro" id="IPR047575">
    <property type="entry name" value="Sm"/>
</dbReference>
<keyword evidence="7 9" id="KW-0539">Nucleus</keyword>
<evidence type="ECO:0000256" key="4">
    <source>
        <dbReference type="ARBA" id="ARBA00022728"/>
    </source>
</evidence>
<dbReference type="GO" id="GO:0000387">
    <property type="term" value="P:spliceosomal snRNP assembly"/>
    <property type="evidence" value="ECO:0007669"/>
    <property type="project" value="UniProtKB-UniRule"/>
</dbReference>
<dbReference type="GO" id="GO:0005687">
    <property type="term" value="C:U4 snRNP"/>
    <property type="evidence" value="ECO:0007669"/>
    <property type="project" value="TreeGrafter"/>
</dbReference>
<dbReference type="Gene3D" id="2.30.30.100">
    <property type="match status" value="1"/>
</dbReference>
<dbReference type="GO" id="GO:0005682">
    <property type="term" value="C:U5 snRNP"/>
    <property type="evidence" value="ECO:0007669"/>
    <property type="project" value="TreeGrafter"/>
</dbReference>
<name>A0A068Y8E1_ECHMU</name>
<sequence length="76" mass="8671">MSPAHQPDLKKYLDKRVRLKLNGNREVVGVLRGFDPFMNMVLDDCQEISKSGQQINIDTVVVRGNSVNIVEVLERF</sequence>
<dbReference type="OrthoDB" id="2146at2759"/>
<organism evidence="11 12">
    <name type="scientific">Echinococcus multilocularis</name>
    <name type="common">Fox tapeworm</name>
    <dbReference type="NCBI Taxonomy" id="6211"/>
    <lineage>
        <taxon>Eukaryota</taxon>
        <taxon>Metazoa</taxon>
        <taxon>Spiralia</taxon>
        <taxon>Lophotrochozoa</taxon>
        <taxon>Platyhelminthes</taxon>
        <taxon>Cestoda</taxon>
        <taxon>Eucestoda</taxon>
        <taxon>Cyclophyllidea</taxon>
        <taxon>Taeniidae</taxon>
        <taxon>Echinococcus</taxon>
    </lineage>
</organism>
<evidence type="ECO:0000256" key="2">
    <source>
        <dbReference type="ARBA" id="ARBA00006850"/>
    </source>
</evidence>
<dbReference type="InterPro" id="IPR001163">
    <property type="entry name" value="Sm_dom_euk/arc"/>
</dbReference>
<dbReference type="OMA" id="MSKAQPP"/>
<keyword evidence="5 9" id="KW-0694">RNA-binding</keyword>
<dbReference type="GO" id="GO:0005689">
    <property type="term" value="C:U12-type spliceosomal complex"/>
    <property type="evidence" value="ECO:0007669"/>
    <property type="project" value="TreeGrafter"/>
</dbReference>
<dbReference type="PANTHER" id="PTHR10553">
    <property type="entry name" value="SMALL NUCLEAR RIBONUCLEOPROTEIN"/>
    <property type="match status" value="1"/>
</dbReference>
<dbReference type="PANTHER" id="PTHR10553:SF2">
    <property type="entry name" value="SMALL NUCLEAR RIBONUCLEOPROTEIN G"/>
    <property type="match status" value="1"/>
</dbReference>
<comment type="subcellular location">
    <subcellularLocation>
        <location evidence="1 9">Nucleus</location>
    </subcellularLocation>
</comment>
<dbReference type="PIRSF" id="PIRSF037188">
    <property type="entry name" value="U6_snRNA_Lsm7"/>
    <property type="match status" value="1"/>
</dbReference>
<dbReference type="Pfam" id="PF01423">
    <property type="entry name" value="LSM"/>
    <property type="match status" value="1"/>
</dbReference>
<dbReference type="GO" id="GO:0097526">
    <property type="term" value="C:spliceosomal tri-snRNP complex"/>
    <property type="evidence" value="ECO:0007669"/>
    <property type="project" value="TreeGrafter"/>
</dbReference>
<comment type="similarity">
    <text evidence="2 9">Belongs to the snRNP Sm proteins family.</text>
</comment>
<dbReference type="GO" id="GO:0071004">
    <property type="term" value="C:U2-type prespliceosome"/>
    <property type="evidence" value="ECO:0007669"/>
    <property type="project" value="TreeGrafter"/>
</dbReference>
<dbReference type="AlphaFoldDB" id="A0A068Y8E1"/>
<dbReference type="InterPro" id="IPR044641">
    <property type="entry name" value="Lsm7/SmG-like"/>
</dbReference>
<reference evidence="11" key="2">
    <citation type="submission" date="2015-11" db="EMBL/GenBank/DDBJ databases">
        <authorList>
            <person name="Zhang Y."/>
            <person name="Guo Z."/>
        </authorList>
    </citation>
    <scope>NUCLEOTIDE SEQUENCE</scope>
</reference>
<keyword evidence="6 9" id="KW-0508">mRNA splicing</keyword>
<dbReference type="eggNOG" id="KOG1780">
    <property type="taxonomic scope" value="Eukaryota"/>
</dbReference>